<dbReference type="InterPro" id="IPR057334">
    <property type="entry name" value="PH_2nd_LRR"/>
</dbReference>
<dbReference type="InterPro" id="IPR032675">
    <property type="entry name" value="LRR_dom_sf"/>
</dbReference>
<feature type="compositionally biased region" description="Basic and acidic residues" evidence="1">
    <location>
        <begin position="80"/>
        <end position="98"/>
    </location>
</feature>
<dbReference type="Proteomes" id="UP001161757">
    <property type="component" value="Unassembled WGS sequence"/>
</dbReference>
<dbReference type="SMART" id="SM00368">
    <property type="entry name" value="LRR_RI"/>
    <property type="match status" value="4"/>
</dbReference>
<proteinExistence type="predicted"/>
<dbReference type="SUPFAM" id="SSF52047">
    <property type="entry name" value="RNI-like"/>
    <property type="match status" value="1"/>
</dbReference>
<dbReference type="Pfam" id="PF25353">
    <property type="entry name" value="PH_2nd_LRR"/>
    <property type="match status" value="1"/>
</dbReference>
<evidence type="ECO:0000256" key="1">
    <source>
        <dbReference type="SAM" id="MobiDB-lite"/>
    </source>
</evidence>
<evidence type="ECO:0000313" key="4">
    <source>
        <dbReference type="Proteomes" id="UP001161757"/>
    </source>
</evidence>
<gene>
    <name evidence="3" type="ORF">HRR80_003746</name>
</gene>
<reference evidence="3" key="1">
    <citation type="submission" date="2023-01" db="EMBL/GenBank/DDBJ databases">
        <title>Exophiala dermititidis isolated from Cystic Fibrosis Patient.</title>
        <authorList>
            <person name="Kurbessoian T."/>
            <person name="Crocker A."/>
            <person name="Murante D."/>
            <person name="Hogan D.A."/>
            <person name="Stajich J.E."/>
        </authorList>
    </citation>
    <scope>NUCLEOTIDE SEQUENCE</scope>
    <source>
        <strain evidence="3">Ex8</strain>
    </source>
</reference>
<name>A0AAN6EW17_EXODE</name>
<feature type="compositionally biased region" description="Basic residues" evidence="1">
    <location>
        <begin position="1033"/>
        <end position="1052"/>
    </location>
</feature>
<dbReference type="AlphaFoldDB" id="A0AAN6EW17"/>
<dbReference type="PANTHER" id="PTHR24114:SF2">
    <property type="entry name" value="F-BOX DOMAIN-CONTAINING PROTEIN-RELATED"/>
    <property type="match status" value="1"/>
</dbReference>
<sequence>MADKRRRKSLSIFRQKVEAMPPIQIPTSPSGKRSSDSHLPSPISSEQPSPKARPKTLQKSSRGSVFGSLRSLHSLEEDEKAALTRSDSKASSLHEDGDMNIRGLLGDQVLQYGEVQAAGTNVFRKRTQFMVLTESHLIRFRSQSKAVEMFPTIPTGMGKGHNARTSSVSSYSELQMTAYSDITSGIPLDQVIAVYIIDDGRPFVGVEVAYLDERTRRASTMQLQLSDFREAHLWTHAIRTAAAEARTLLSQQIPDPVLEHLARVVERERDYDPDHFHVFKAVQRSVNRSVGRASNEDLTRLGSAVCYLVIGLHKVHLIPLYRQSTRSSSASLSEAEAITSFAIVTLSSIRVHADEDAFQLLFKPPTGKPYAAQLASYAAGEIAVWLRFASEYLRPEWLREPFVFDVPEELEDRMNPPTFPTEDHDCFDRTLIAYCAGYEVNTSRICYSVDYQCEDAPCFILLSSSTGTPYSALELLAVFRALRYNESFTSISFARIDLSPLRHLYDTFGADFDSLFTRSGNPTNIPGHQDLPVLGQEIRALALKSRRLRRLDFSYTLPQRALAENEQPLDCGILEALVPLCKKSLTNVDWIVLTGLRLAESDLNYLVDAASERKCHLRALEIGESGLSVHDIDVLLSALAVQESTVEVIDISGAQGRFSPELFQRVIGAFSRIRRLNLTRVQKTAGPEPLVAPDALFAWRLESLHLSQTTLNEQTVDSIATYLASPKSDILREIHVNQCGLTGRDLATFFQSMARDNGQPRVMHVSANENRLKSGNGVLFKTLAQGYGPTSLSMRMMDFDKESHFRELIKALTLNTSLRSLDISGASLPYDASVETCEALKDMFATNQTLEELDISGEHAHLDATRFGIGLNIALRGLENNKTLRLLRIEYQGLGMQGANTLAEVLEKNDTLLEIHCDHNDINLQSFTTLVDALEKNFSLLYMPNMDHDRAKSLEKVQREFETMDQIPTSGNSPKPGHHSKNGGATIKKTLTSALTGKVHRHNHSINNNNSNINNSHGHGLGHGLGLGLTSSHHNHHHHHHRHSYGHKHRHSSSMSSTASFTEQEMSAAIRTLDDKWNVQVARMEKYLFRNYCLSQGVPWQDEDLAASVPFPPGAAAVATPPMDGNGQGAGPGAGPGAGLGLQAPVLGSPIDTGDSMAQLLQHVQLDDITPTLENPGAGAGAAVDYLDEKLYGRENHGHGRNSVFQMPED</sequence>
<evidence type="ECO:0000259" key="2">
    <source>
        <dbReference type="Pfam" id="PF25353"/>
    </source>
</evidence>
<comment type="caution">
    <text evidence="3">The sequence shown here is derived from an EMBL/GenBank/DDBJ whole genome shotgun (WGS) entry which is preliminary data.</text>
</comment>
<feature type="domain" description="LRR-containing protein second PH" evidence="2">
    <location>
        <begin position="258"/>
        <end position="418"/>
    </location>
</feature>
<organism evidence="3 4">
    <name type="scientific">Exophiala dermatitidis</name>
    <name type="common">Black yeast-like fungus</name>
    <name type="synonym">Wangiella dermatitidis</name>
    <dbReference type="NCBI Taxonomy" id="5970"/>
    <lineage>
        <taxon>Eukaryota</taxon>
        <taxon>Fungi</taxon>
        <taxon>Dikarya</taxon>
        <taxon>Ascomycota</taxon>
        <taxon>Pezizomycotina</taxon>
        <taxon>Eurotiomycetes</taxon>
        <taxon>Chaetothyriomycetidae</taxon>
        <taxon>Chaetothyriales</taxon>
        <taxon>Herpotrichiellaceae</taxon>
        <taxon>Exophiala</taxon>
    </lineage>
</organism>
<protein>
    <recommendedName>
        <fullName evidence="2">LRR-containing protein second PH domain-containing protein</fullName>
    </recommendedName>
</protein>
<dbReference type="InterPro" id="IPR052394">
    <property type="entry name" value="LRR-containing"/>
</dbReference>
<feature type="region of interest" description="Disordered" evidence="1">
    <location>
        <begin position="1030"/>
        <end position="1054"/>
    </location>
</feature>
<accession>A0AAN6EW17</accession>
<dbReference type="EMBL" id="JAJGCB010000005">
    <property type="protein sequence ID" value="KAJ8992647.1"/>
    <property type="molecule type" value="Genomic_DNA"/>
</dbReference>
<evidence type="ECO:0000313" key="3">
    <source>
        <dbReference type="EMBL" id="KAJ8992647.1"/>
    </source>
</evidence>
<dbReference type="Gene3D" id="3.80.10.10">
    <property type="entry name" value="Ribonuclease Inhibitor"/>
    <property type="match status" value="1"/>
</dbReference>
<feature type="region of interest" description="Disordered" evidence="1">
    <location>
        <begin position="1"/>
        <end position="65"/>
    </location>
</feature>
<feature type="region of interest" description="Disordered" evidence="1">
    <location>
        <begin position="77"/>
        <end position="98"/>
    </location>
</feature>
<dbReference type="PANTHER" id="PTHR24114">
    <property type="entry name" value="LEUCINE RICH REPEAT FAMILY PROTEIN"/>
    <property type="match status" value="1"/>
</dbReference>